<evidence type="ECO:0000256" key="1">
    <source>
        <dbReference type="ARBA" id="ARBA00001933"/>
    </source>
</evidence>
<dbReference type="RefSeq" id="WP_021583060.1">
    <property type="nucleotide sequence ID" value="NZ_AWET01000007.1"/>
</dbReference>
<dbReference type="NCBIfam" id="TIGR01141">
    <property type="entry name" value="hisC"/>
    <property type="match status" value="1"/>
</dbReference>
<proteinExistence type="inferred from homology"/>
<evidence type="ECO:0000256" key="11">
    <source>
        <dbReference type="ARBA" id="ARBA00047481"/>
    </source>
</evidence>
<dbReference type="GO" id="GO:0004400">
    <property type="term" value="F:histidinol-phosphate transaminase activity"/>
    <property type="evidence" value="ECO:0007669"/>
    <property type="project" value="UniProtKB-EC"/>
</dbReference>
<dbReference type="InterPro" id="IPR004839">
    <property type="entry name" value="Aminotransferase_I/II_large"/>
</dbReference>
<comment type="similarity">
    <text evidence="3">Belongs to the class-II pyridoxal-phosphate-dependent aminotransferase family. Histidinol-phosphate aminotransferase subfamily.</text>
</comment>
<dbReference type="PANTHER" id="PTHR42885:SF2">
    <property type="entry name" value="HISTIDINOL-PHOSPHATE AMINOTRANSFERASE"/>
    <property type="match status" value="1"/>
</dbReference>
<evidence type="ECO:0000256" key="4">
    <source>
        <dbReference type="ARBA" id="ARBA00011738"/>
    </source>
</evidence>
<evidence type="ECO:0000256" key="9">
    <source>
        <dbReference type="ARBA" id="ARBA00022898"/>
    </source>
</evidence>
<gene>
    <name evidence="13" type="ORF">HMPREF1218_0307</name>
</gene>
<dbReference type="GO" id="GO:0000105">
    <property type="term" value="P:L-histidine biosynthetic process"/>
    <property type="evidence" value="ECO:0007669"/>
    <property type="project" value="UniProtKB-KW"/>
</dbReference>
<organism evidence="13 14">
    <name type="scientific">Hoylesella pleuritidis F0068</name>
    <dbReference type="NCBI Taxonomy" id="1081904"/>
    <lineage>
        <taxon>Bacteria</taxon>
        <taxon>Pseudomonadati</taxon>
        <taxon>Bacteroidota</taxon>
        <taxon>Bacteroidia</taxon>
        <taxon>Bacteroidales</taxon>
        <taxon>Prevotellaceae</taxon>
        <taxon>Hoylesella</taxon>
    </lineage>
</organism>
<reference evidence="13 14" key="1">
    <citation type="submission" date="2013-08" db="EMBL/GenBank/DDBJ databases">
        <authorList>
            <person name="Durkin A.S."/>
            <person name="Haft D.R."/>
            <person name="McCorrison J."/>
            <person name="Torralba M."/>
            <person name="Gillis M."/>
            <person name="Haft D.H."/>
            <person name="Methe B."/>
            <person name="Sutton G."/>
            <person name="Nelson K.E."/>
        </authorList>
    </citation>
    <scope>NUCLEOTIDE SEQUENCE [LARGE SCALE GENOMIC DNA]</scope>
    <source>
        <strain evidence="13 14">F0068</strain>
    </source>
</reference>
<dbReference type="AlphaFoldDB" id="U2MXK7"/>
<evidence type="ECO:0000313" key="14">
    <source>
        <dbReference type="Proteomes" id="UP000016600"/>
    </source>
</evidence>
<evidence type="ECO:0000256" key="8">
    <source>
        <dbReference type="ARBA" id="ARBA00022679"/>
    </source>
</evidence>
<comment type="caution">
    <text evidence="13">The sequence shown here is derived from an EMBL/GenBank/DDBJ whole genome shotgun (WGS) entry which is preliminary data.</text>
</comment>
<dbReference type="Gene3D" id="3.90.1150.10">
    <property type="entry name" value="Aspartate Aminotransferase, domain 1"/>
    <property type="match status" value="1"/>
</dbReference>
<evidence type="ECO:0000256" key="2">
    <source>
        <dbReference type="ARBA" id="ARBA00005011"/>
    </source>
</evidence>
<keyword evidence="9" id="KW-0663">Pyridoxal phosphate</keyword>
<dbReference type="Gene3D" id="3.40.640.10">
    <property type="entry name" value="Type I PLP-dependent aspartate aminotransferase-like (Major domain)"/>
    <property type="match status" value="1"/>
</dbReference>
<dbReference type="InterPro" id="IPR015424">
    <property type="entry name" value="PyrdxlP-dep_Trfase"/>
</dbReference>
<evidence type="ECO:0000256" key="10">
    <source>
        <dbReference type="ARBA" id="ARBA00023102"/>
    </source>
</evidence>
<evidence type="ECO:0000256" key="3">
    <source>
        <dbReference type="ARBA" id="ARBA00007970"/>
    </source>
</evidence>
<comment type="pathway">
    <text evidence="2">Amino-acid biosynthesis; L-histidine biosynthesis; L-histidine from 5-phospho-alpha-D-ribose 1-diphosphate: step 7/9.</text>
</comment>
<sequence>MRNLQELIRPNIRSLSRSAHLSVASQEYKASIRLDANENPYNAPFNRYPIESENRFKALAAQIKGIPVENITLGNGSDELIDLSFRIFCRPQKDNVVAISPTYEMYQHYADLNEVTYRAVILNERFGLSSRKVLDACDARTKIVWLCSPNNPSGNSLEREEMLQIVTDFDGIVIIDEAYSDFAAQCPMRNEIADHPNLIVLNTLSNAWGNAALHLGMAFAHRDIIEFFDRIRPPHPINALTLQQAIEAICDPYEVDKWVRMLLLERRRMLDALRELPICKAVYPTEANFILAKMTDAAAIYEYLVSKRIFVHPLIDTPLCTDCLRISIGTKSENNALLAALRQYGR</sequence>
<dbReference type="Pfam" id="PF00155">
    <property type="entry name" value="Aminotran_1_2"/>
    <property type="match status" value="1"/>
</dbReference>
<dbReference type="GO" id="GO:0030170">
    <property type="term" value="F:pyridoxal phosphate binding"/>
    <property type="evidence" value="ECO:0007669"/>
    <property type="project" value="InterPro"/>
</dbReference>
<feature type="domain" description="Aminotransferase class I/classII large" evidence="12">
    <location>
        <begin position="54"/>
        <end position="341"/>
    </location>
</feature>
<dbReference type="Proteomes" id="UP000016600">
    <property type="component" value="Unassembled WGS sequence"/>
</dbReference>
<dbReference type="CDD" id="cd00609">
    <property type="entry name" value="AAT_like"/>
    <property type="match status" value="1"/>
</dbReference>
<evidence type="ECO:0000313" key="13">
    <source>
        <dbReference type="EMBL" id="ERK03944.1"/>
    </source>
</evidence>
<evidence type="ECO:0000256" key="6">
    <source>
        <dbReference type="ARBA" id="ARBA00022576"/>
    </source>
</evidence>
<dbReference type="EC" id="2.6.1.9" evidence="5"/>
<evidence type="ECO:0000259" key="12">
    <source>
        <dbReference type="Pfam" id="PF00155"/>
    </source>
</evidence>
<dbReference type="InterPro" id="IPR015421">
    <property type="entry name" value="PyrdxlP-dep_Trfase_major"/>
</dbReference>
<keyword evidence="6" id="KW-0032">Aminotransferase</keyword>
<dbReference type="PANTHER" id="PTHR42885">
    <property type="entry name" value="HISTIDINOL-PHOSPHATE AMINOTRANSFERASE-RELATED"/>
    <property type="match status" value="1"/>
</dbReference>
<protein>
    <recommendedName>
        <fullName evidence="5">histidinol-phosphate transaminase</fullName>
        <ecNumber evidence="5">2.6.1.9</ecNumber>
    </recommendedName>
</protein>
<dbReference type="SUPFAM" id="SSF53383">
    <property type="entry name" value="PLP-dependent transferases"/>
    <property type="match status" value="1"/>
</dbReference>
<dbReference type="InterPro" id="IPR015422">
    <property type="entry name" value="PyrdxlP-dep_Trfase_small"/>
</dbReference>
<accession>U2MXK7</accession>
<comment type="cofactor">
    <cofactor evidence="1">
        <name>pyridoxal 5'-phosphate</name>
        <dbReference type="ChEBI" id="CHEBI:597326"/>
    </cofactor>
</comment>
<dbReference type="InterPro" id="IPR005861">
    <property type="entry name" value="HisP_aminotrans"/>
</dbReference>
<keyword evidence="8" id="KW-0808">Transferase</keyword>
<comment type="catalytic activity">
    <reaction evidence="11">
        <text>L-histidinol phosphate + 2-oxoglutarate = 3-(imidazol-4-yl)-2-oxopropyl phosphate + L-glutamate</text>
        <dbReference type="Rhea" id="RHEA:23744"/>
        <dbReference type="ChEBI" id="CHEBI:16810"/>
        <dbReference type="ChEBI" id="CHEBI:29985"/>
        <dbReference type="ChEBI" id="CHEBI:57766"/>
        <dbReference type="ChEBI" id="CHEBI:57980"/>
        <dbReference type="EC" id="2.6.1.9"/>
    </reaction>
</comment>
<keyword evidence="10" id="KW-0368">Histidine biosynthesis</keyword>
<dbReference type="EMBL" id="AWET01000007">
    <property type="protein sequence ID" value="ERK03944.1"/>
    <property type="molecule type" value="Genomic_DNA"/>
</dbReference>
<dbReference type="PATRIC" id="fig|1081904.3.peg.282"/>
<evidence type="ECO:0000256" key="7">
    <source>
        <dbReference type="ARBA" id="ARBA00022605"/>
    </source>
</evidence>
<evidence type="ECO:0000256" key="5">
    <source>
        <dbReference type="ARBA" id="ARBA00012748"/>
    </source>
</evidence>
<keyword evidence="7" id="KW-0028">Amino-acid biosynthesis</keyword>
<keyword evidence="14" id="KW-1185">Reference proteome</keyword>
<name>U2MXK7_9BACT</name>
<comment type="subunit">
    <text evidence="4">Homodimer.</text>
</comment>